<name>A0A502GFR8_9PROT</name>
<evidence type="ECO:0000313" key="5">
    <source>
        <dbReference type="Proteomes" id="UP000317078"/>
    </source>
</evidence>
<reference evidence="4 5" key="1">
    <citation type="journal article" date="2019" name="Environ. Microbiol.">
        <title>Species interactions and distinct microbial communities in high Arctic permafrost affected cryosols are associated with the CH4 and CO2 gas fluxes.</title>
        <authorList>
            <person name="Altshuler I."/>
            <person name="Hamel J."/>
            <person name="Turney S."/>
            <person name="Magnuson E."/>
            <person name="Levesque R."/>
            <person name="Greer C."/>
            <person name="Whyte L.G."/>
        </authorList>
    </citation>
    <scope>NUCLEOTIDE SEQUENCE [LARGE SCALE GENOMIC DNA]</scope>
    <source>
        <strain evidence="4 5">S9.3B</strain>
    </source>
</reference>
<dbReference type="GO" id="GO:0009103">
    <property type="term" value="P:lipopolysaccharide biosynthetic process"/>
    <property type="evidence" value="ECO:0007669"/>
    <property type="project" value="TreeGrafter"/>
</dbReference>
<sequence>MYGGGRLAAYVLAQCLARAGAAVAFVTNAWPVFHEELRHLAHPAQVAFHLTRDFLHDLPEGAFDAVLLVPGQSQDRAFYAGARGFARRRGARLVLFSFETPNWFNQLAPQPRDESLWREWRACLEDGCLVLANSAQSERFARRYYLDHPTTTAFAHWHQPINTAALARARPQFRERRLVAFLRPRDPHKGGQDLLDALSDDLRGWTLVLLVGAERLDEGYARALEGKARRHGIATETRTLLSDTEKFVELRRARLLLYPSRFEGYGIPPIEALACATPCVCYDLPVLREVCGDALLTSPPGDIPALQANIRRVTRSHPSDWQHLPHHVQHATSLLRAGEKALDLLRAYRASGTSPPLPPPAAATAPVECEAGWVAGGREEASGFVTGWVTAASPIARLYAAVGGRSLWVQGGLAGPGAGRASAQGFAIHLGAEDLAALDAAEGRLTLSVETEAGTALLPLRPAWAAVRPGRAEFPPPEAPGAPPRAEIQRATCDEYGVIEVEGWVLAQPRVEAIRVWAEERLIGETVPDRASLGAHERHREYGDAFGGFHLAGRLPGQALASPRYRVEFLVQERVVLALGGHARPLRRAGAALGSDAALLPPGFLEEAGRGPLVALVVEDGRMLEPLEGAGLRALLAHLRRRGFEILLLLHGNPHRFADDLPRWRALAEGVLLVNPVTPGPTSALPGVLASLAAAAPRLAAVIADRPGLAPALAPLAALPVRRLVVAGAAPLPAMADPPVALRLDSGAEVPAGPAGCRIGFDGSGLAAQVEAQGAPALPEGPWLAIDATRAPEAAVLREVLSAAGDEARRRGWGLALVVGLPPLAAEAPLRTGLGLGDEVALVWPVGLAASAPGVRMLVQPRGDGPEGAVTAAALAQGIPVVLWSGAAAEGWGFGGRRVLAALPLGDPYGELDALLAAGGTLPDG</sequence>
<comment type="caution">
    <text evidence="4">The sequence shown here is derived from an EMBL/GenBank/DDBJ whole genome shotgun (WGS) entry which is preliminary data.</text>
</comment>
<protein>
    <submittedName>
        <fullName evidence="4">Glycosyltransferase</fullName>
    </submittedName>
</protein>
<feature type="chain" id="PRO_5021401553" evidence="2">
    <location>
        <begin position="25"/>
        <end position="925"/>
    </location>
</feature>
<accession>A0A502GFR8</accession>
<dbReference type="Pfam" id="PF00534">
    <property type="entry name" value="Glycos_transf_1"/>
    <property type="match status" value="1"/>
</dbReference>
<dbReference type="InterPro" id="IPR001296">
    <property type="entry name" value="Glyco_trans_1"/>
</dbReference>
<dbReference type="AlphaFoldDB" id="A0A502GFR8"/>
<keyword evidence="5" id="KW-1185">Reference proteome</keyword>
<dbReference type="Proteomes" id="UP000317078">
    <property type="component" value="Unassembled WGS sequence"/>
</dbReference>
<evidence type="ECO:0000259" key="3">
    <source>
        <dbReference type="Pfam" id="PF00534"/>
    </source>
</evidence>
<organism evidence="4 5">
    <name type="scientific">Muricoccus nepalensis</name>
    <dbReference type="NCBI Taxonomy" id="1854500"/>
    <lineage>
        <taxon>Bacteria</taxon>
        <taxon>Pseudomonadati</taxon>
        <taxon>Pseudomonadota</taxon>
        <taxon>Alphaproteobacteria</taxon>
        <taxon>Acetobacterales</taxon>
        <taxon>Roseomonadaceae</taxon>
        <taxon>Muricoccus</taxon>
    </lineage>
</organism>
<proteinExistence type="predicted"/>
<keyword evidence="2" id="KW-0732">Signal</keyword>
<evidence type="ECO:0000256" key="2">
    <source>
        <dbReference type="SAM" id="SignalP"/>
    </source>
</evidence>
<dbReference type="GO" id="GO:0016757">
    <property type="term" value="F:glycosyltransferase activity"/>
    <property type="evidence" value="ECO:0007669"/>
    <property type="project" value="InterPro"/>
</dbReference>
<feature type="domain" description="Glycosyl transferase family 1" evidence="3">
    <location>
        <begin position="174"/>
        <end position="315"/>
    </location>
</feature>
<dbReference type="PANTHER" id="PTHR46401">
    <property type="entry name" value="GLYCOSYLTRANSFERASE WBBK-RELATED"/>
    <property type="match status" value="1"/>
</dbReference>
<dbReference type="SUPFAM" id="SSF53756">
    <property type="entry name" value="UDP-Glycosyltransferase/glycogen phosphorylase"/>
    <property type="match status" value="1"/>
</dbReference>
<dbReference type="Gene3D" id="3.40.50.2000">
    <property type="entry name" value="Glycogen Phosphorylase B"/>
    <property type="match status" value="1"/>
</dbReference>
<evidence type="ECO:0000313" key="4">
    <source>
        <dbReference type="EMBL" id="TPG60611.1"/>
    </source>
</evidence>
<evidence type="ECO:0000256" key="1">
    <source>
        <dbReference type="ARBA" id="ARBA00022679"/>
    </source>
</evidence>
<dbReference type="PANTHER" id="PTHR46401:SF2">
    <property type="entry name" value="GLYCOSYLTRANSFERASE WBBK-RELATED"/>
    <property type="match status" value="1"/>
</dbReference>
<dbReference type="EMBL" id="RCZP01000002">
    <property type="protein sequence ID" value="TPG60611.1"/>
    <property type="molecule type" value="Genomic_DNA"/>
</dbReference>
<feature type="signal peptide" evidence="2">
    <location>
        <begin position="1"/>
        <end position="24"/>
    </location>
</feature>
<keyword evidence="1 4" id="KW-0808">Transferase</keyword>
<gene>
    <name evidence="4" type="ORF">EAH89_04455</name>
</gene>